<feature type="compositionally biased region" description="Polar residues" evidence="1">
    <location>
        <begin position="57"/>
        <end position="70"/>
    </location>
</feature>
<evidence type="ECO:0000256" key="1">
    <source>
        <dbReference type="SAM" id="MobiDB-lite"/>
    </source>
</evidence>
<evidence type="ECO:0000313" key="2">
    <source>
        <dbReference type="EMBL" id="GFY21756.1"/>
    </source>
</evidence>
<name>A0A8X6T6Z0_TRICX</name>
<protein>
    <submittedName>
        <fullName evidence="2">Uncharacterized protein</fullName>
    </submittedName>
</protein>
<evidence type="ECO:0000313" key="3">
    <source>
        <dbReference type="Proteomes" id="UP000887159"/>
    </source>
</evidence>
<sequence length="80" mass="9175">MGVEPTRPKTRIRVHNHQAIEGTCDLVTYFMFESCTRAIGDGPRNFETHSSDEDVQHLSQQSTLQISTPFQREDFEPLPI</sequence>
<feature type="region of interest" description="Disordered" evidence="1">
    <location>
        <begin position="41"/>
        <end position="80"/>
    </location>
</feature>
<gene>
    <name evidence="2" type="ORF">TNCV_1169001</name>
</gene>
<reference evidence="2" key="1">
    <citation type="submission" date="2020-08" db="EMBL/GenBank/DDBJ databases">
        <title>Multicomponent nature underlies the extraordinary mechanical properties of spider dragline silk.</title>
        <authorList>
            <person name="Kono N."/>
            <person name="Nakamura H."/>
            <person name="Mori M."/>
            <person name="Yoshida Y."/>
            <person name="Ohtoshi R."/>
            <person name="Malay A.D."/>
            <person name="Moran D.A.P."/>
            <person name="Tomita M."/>
            <person name="Numata K."/>
            <person name="Arakawa K."/>
        </authorList>
    </citation>
    <scope>NUCLEOTIDE SEQUENCE</scope>
</reference>
<proteinExistence type="predicted"/>
<organism evidence="2 3">
    <name type="scientific">Trichonephila clavipes</name>
    <name type="common">Golden silk orbweaver</name>
    <name type="synonym">Nephila clavipes</name>
    <dbReference type="NCBI Taxonomy" id="2585209"/>
    <lineage>
        <taxon>Eukaryota</taxon>
        <taxon>Metazoa</taxon>
        <taxon>Ecdysozoa</taxon>
        <taxon>Arthropoda</taxon>
        <taxon>Chelicerata</taxon>
        <taxon>Arachnida</taxon>
        <taxon>Araneae</taxon>
        <taxon>Araneomorphae</taxon>
        <taxon>Entelegynae</taxon>
        <taxon>Araneoidea</taxon>
        <taxon>Nephilidae</taxon>
        <taxon>Trichonephila</taxon>
    </lineage>
</organism>
<feature type="compositionally biased region" description="Basic and acidic residues" evidence="1">
    <location>
        <begin position="44"/>
        <end position="56"/>
    </location>
</feature>
<dbReference type="AlphaFoldDB" id="A0A8X6T6Z0"/>
<dbReference type="Proteomes" id="UP000887159">
    <property type="component" value="Unassembled WGS sequence"/>
</dbReference>
<accession>A0A8X6T6Z0</accession>
<feature type="compositionally biased region" description="Basic and acidic residues" evidence="1">
    <location>
        <begin position="71"/>
        <end position="80"/>
    </location>
</feature>
<keyword evidence="3" id="KW-1185">Reference proteome</keyword>
<dbReference type="EMBL" id="BMAU01021358">
    <property type="protein sequence ID" value="GFY21756.1"/>
    <property type="molecule type" value="Genomic_DNA"/>
</dbReference>
<comment type="caution">
    <text evidence="2">The sequence shown here is derived from an EMBL/GenBank/DDBJ whole genome shotgun (WGS) entry which is preliminary data.</text>
</comment>